<evidence type="ECO:0000313" key="2">
    <source>
        <dbReference type="EMBL" id="JAE19167.1"/>
    </source>
</evidence>
<accession>A0A0A9G3U8</accession>
<feature type="chain" id="PRO_5002046120" description="Secreted protein" evidence="1">
    <location>
        <begin position="18"/>
        <end position="58"/>
    </location>
</feature>
<evidence type="ECO:0008006" key="3">
    <source>
        <dbReference type="Google" id="ProtNLM"/>
    </source>
</evidence>
<name>A0A0A9G3U8_ARUDO</name>
<protein>
    <recommendedName>
        <fullName evidence="3">Secreted protein</fullName>
    </recommendedName>
</protein>
<organism evidence="2">
    <name type="scientific">Arundo donax</name>
    <name type="common">Giant reed</name>
    <name type="synonym">Donax arundinaceus</name>
    <dbReference type="NCBI Taxonomy" id="35708"/>
    <lineage>
        <taxon>Eukaryota</taxon>
        <taxon>Viridiplantae</taxon>
        <taxon>Streptophyta</taxon>
        <taxon>Embryophyta</taxon>
        <taxon>Tracheophyta</taxon>
        <taxon>Spermatophyta</taxon>
        <taxon>Magnoliopsida</taxon>
        <taxon>Liliopsida</taxon>
        <taxon>Poales</taxon>
        <taxon>Poaceae</taxon>
        <taxon>PACMAD clade</taxon>
        <taxon>Arundinoideae</taxon>
        <taxon>Arundineae</taxon>
        <taxon>Arundo</taxon>
    </lineage>
</organism>
<proteinExistence type="predicted"/>
<sequence>MFVVGVSFVSLLQAVVSRCQLVSVYYLSEVAGDGSVLWGVEVELPSLDPQVAPRRMFF</sequence>
<reference evidence="2" key="2">
    <citation type="journal article" date="2015" name="Data Brief">
        <title>Shoot transcriptome of the giant reed, Arundo donax.</title>
        <authorList>
            <person name="Barrero R.A."/>
            <person name="Guerrero F.D."/>
            <person name="Moolhuijzen P."/>
            <person name="Goolsby J.A."/>
            <person name="Tidwell J."/>
            <person name="Bellgard S.E."/>
            <person name="Bellgard M.I."/>
        </authorList>
    </citation>
    <scope>NUCLEOTIDE SEQUENCE</scope>
    <source>
        <tissue evidence="2">Shoot tissue taken approximately 20 cm above the soil surface</tissue>
    </source>
</reference>
<feature type="signal peptide" evidence="1">
    <location>
        <begin position="1"/>
        <end position="17"/>
    </location>
</feature>
<dbReference type="AlphaFoldDB" id="A0A0A9G3U8"/>
<keyword evidence="1" id="KW-0732">Signal</keyword>
<evidence type="ECO:0000256" key="1">
    <source>
        <dbReference type="SAM" id="SignalP"/>
    </source>
</evidence>
<reference evidence="2" key="1">
    <citation type="submission" date="2014-09" db="EMBL/GenBank/DDBJ databases">
        <authorList>
            <person name="Magalhaes I.L.F."/>
            <person name="Oliveira U."/>
            <person name="Santos F.R."/>
            <person name="Vidigal T.H.D.A."/>
            <person name="Brescovit A.D."/>
            <person name="Santos A.J."/>
        </authorList>
    </citation>
    <scope>NUCLEOTIDE SEQUENCE</scope>
    <source>
        <tissue evidence="2">Shoot tissue taken approximately 20 cm above the soil surface</tissue>
    </source>
</reference>
<dbReference type="EMBL" id="GBRH01178729">
    <property type="protein sequence ID" value="JAE19167.1"/>
    <property type="molecule type" value="Transcribed_RNA"/>
</dbReference>